<name>C5BWX9_BEUC1</name>
<evidence type="ECO:0000313" key="3">
    <source>
        <dbReference type="Proteomes" id="UP000007962"/>
    </source>
</evidence>
<dbReference type="EMBL" id="CP001618">
    <property type="protein sequence ID" value="ACQ80795.1"/>
    <property type="molecule type" value="Genomic_DNA"/>
</dbReference>
<keyword evidence="3" id="KW-1185">Reference proteome</keyword>
<keyword evidence="1" id="KW-1133">Transmembrane helix</keyword>
<keyword evidence="1" id="KW-0472">Membrane</keyword>
<evidence type="ECO:0000313" key="2">
    <source>
        <dbReference type="EMBL" id="ACQ80795.1"/>
    </source>
</evidence>
<dbReference type="Proteomes" id="UP000007962">
    <property type="component" value="Chromosome"/>
</dbReference>
<accession>C5BWX9</accession>
<dbReference type="AlphaFoldDB" id="C5BWX9"/>
<gene>
    <name evidence="2" type="ordered locus">Bcav_2549</name>
</gene>
<dbReference type="KEGG" id="bcv:Bcav_2549"/>
<reference evidence="2 3" key="1">
    <citation type="journal article" date="2009" name="Stand. Genomic Sci.">
        <title>Complete genome sequence of Beutenbergia cavernae type strain (HKI 0122).</title>
        <authorList>
            <person name="Land M."/>
            <person name="Pukall R."/>
            <person name="Abt B."/>
            <person name="Goker M."/>
            <person name="Rohde M."/>
            <person name="Glavina Del Rio T."/>
            <person name="Tice H."/>
            <person name="Copeland A."/>
            <person name="Cheng J.F."/>
            <person name="Lucas S."/>
            <person name="Chen F."/>
            <person name="Nolan M."/>
            <person name="Bruce D."/>
            <person name="Goodwin L."/>
            <person name="Pitluck S."/>
            <person name="Ivanova N."/>
            <person name="Mavromatis K."/>
            <person name="Ovchinnikova G."/>
            <person name="Pati A."/>
            <person name="Chen A."/>
            <person name="Palaniappan K."/>
            <person name="Hauser L."/>
            <person name="Chang Y.J."/>
            <person name="Jefferies C.C."/>
            <person name="Saunders E."/>
            <person name="Brettin T."/>
            <person name="Detter J.C."/>
            <person name="Han C."/>
            <person name="Chain P."/>
            <person name="Bristow J."/>
            <person name="Eisen J.A."/>
            <person name="Markowitz V."/>
            <person name="Hugenholtz P."/>
            <person name="Kyrpides N.C."/>
            <person name="Klenk H.P."/>
            <person name="Lapidus A."/>
        </authorList>
    </citation>
    <scope>NUCLEOTIDE SEQUENCE [LARGE SCALE GENOMIC DNA]</scope>
    <source>
        <strain evidence="3">ATCC BAA-8 / DSM 12333 / NBRC 16432</strain>
    </source>
</reference>
<organism evidence="2 3">
    <name type="scientific">Beutenbergia cavernae (strain ATCC BAA-8 / DSM 12333 / CCUG 43141 / JCM 11478 / NBRC 16432 / NCIMB 13614 / HKI 0122)</name>
    <dbReference type="NCBI Taxonomy" id="471853"/>
    <lineage>
        <taxon>Bacteria</taxon>
        <taxon>Bacillati</taxon>
        <taxon>Actinomycetota</taxon>
        <taxon>Actinomycetes</taxon>
        <taxon>Micrococcales</taxon>
        <taxon>Beutenbergiaceae</taxon>
        <taxon>Beutenbergia</taxon>
    </lineage>
</organism>
<dbReference type="STRING" id="471853.Bcav_2549"/>
<dbReference type="RefSeq" id="WP_015883035.1">
    <property type="nucleotide sequence ID" value="NC_012669.1"/>
</dbReference>
<dbReference type="HOGENOM" id="CLU_2271906_0_0_11"/>
<keyword evidence="1" id="KW-0812">Transmembrane</keyword>
<proteinExistence type="predicted"/>
<feature type="transmembrane region" description="Helical" evidence="1">
    <location>
        <begin position="6"/>
        <end position="27"/>
    </location>
</feature>
<sequence length="102" mass="10581">MSMSGAGVAMVSSIVIAVVVLVVMLVAHRPDEGFGPWLRDAFDAWRGRGEGPPPAAGDDDDAAAGVGEIFAIGEPVDGPAYAEVPDLRDVLAHRARDADQGR</sequence>
<evidence type="ECO:0000256" key="1">
    <source>
        <dbReference type="SAM" id="Phobius"/>
    </source>
</evidence>
<protein>
    <submittedName>
        <fullName evidence="2">Uncharacterized protein</fullName>
    </submittedName>
</protein>